<dbReference type="Pfam" id="PF00132">
    <property type="entry name" value="Hexapep"/>
    <property type="match status" value="2"/>
</dbReference>
<dbReference type="SUPFAM" id="SSF51161">
    <property type="entry name" value="Trimeric LpxA-like enzymes"/>
    <property type="match status" value="1"/>
</dbReference>
<comment type="caution">
    <text evidence="2">The sequence shown here is derived from an EMBL/GenBank/DDBJ whole genome shotgun (WGS) entry which is preliminary data.</text>
</comment>
<dbReference type="Gene3D" id="2.160.10.10">
    <property type="entry name" value="Hexapeptide repeat proteins"/>
    <property type="match status" value="2"/>
</dbReference>
<dbReference type="PROSITE" id="PS00101">
    <property type="entry name" value="HEXAPEP_TRANSFERASES"/>
    <property type="match status" value="1"/>
</dbReference>
<dbReference type="CDD" id="cd03358">
    <property type="entry name" value="LbH_WxcM_N_like"/>
    <property type="match status" value="1"/>
</dbReference>
<organism evidence="2">
    <name type="scientific">marine sediment metagenome</name>
    <dbReference type="NCBI Taxonomy" id="412755"/>
    <lineage>
        <taxon>unclassified sequences</taxon>
        <taxon>metagenomes</taxon>
        <taxon>ecological metagenomes</taxon>
    </lineage>
</organism>
<accession>A0A0F9LEY3</accession>
<evidence type="ECO:0000256" key="1">
    <source>
        <dbReference type="ARBA" id="ARBA00022679"/>
    </source>
</evidence>
<dbReference type="EMBL" id="LAZR01006446">
    <property type="protein sequence ID" value="KKM92063.1"/>
    <property type="molecule type" value="Genomic_DNA"/>
</dbReference>
<protein>
    <recommendedName>
        <fullName evidence="3">UDP-3-O-[3-hydroxymyristoyl] glucosamine N-acyltransferase non-repeat region domain-containing protein</fullName>
    </recommendedName>
</protein>
<proteinExistence type="predicted"/>
<dbReference type="InterPro" id="IPR011004">
    <property type="entry name" value="Trimer_LpxA-like_sf"/>
</dbReference>
<dbReference type="InterPro" id="IPR001451">
    <property type="entry name" value="Hexapep"/>
</dbReference>
<name>A0A0F9LEY3_9ZZZZ</name>
<evidence type="ECO:0000313" key="2">
    <source>
        <dbReference type="EMBL" id="KKM92063.1"/>
    </source>
</evidence>
<evidence type="ECO:0008006" key="3">
    <source>
        <dbReference type="Google" id="ProtNLM"/>
    </source>
</evidence>
<dbReference type="AlphaFoldDB" id="A0A0F9LEY3"/>
<dbReference type="PANTHER" id="PTHR43300:SF4">
    <property type="entry name" value="ACYL-[ACYL-CARRIER-PROTEIN]--UDP-N-ACETYLGLUCOSAMINE O-ACYLTRANSFERASE"/>
    <property type="match status" value="1"/>
</dbReference>
<dbReference type="InterPro" id="IPR018357">
    <property type="entry name" value="Hexapep_transf_CS"/>
</dbReference>
<dbReference type="GO" id="GO:0016740">
    <property type="term" value="F:transferase activity"/>
    <property type="evidence" value="ECO:0007669"/>
    <property type="project" value="UniProtKB-KW"/>
</dbReference>
<gene>
    <name evidence="2" type="ORF">LCGC14_1222200</name>
</gene>
<keyword evidence="1" id="KW-0808">Transferase</keyword>
<sequence length="175" mass="19042">MYTHPTAIVEEKVTLGNGTYVWSHTHIMEGARLGVSCNVGNNVFIGRKVIIGDKVKICNGANIPEGVIIKDNVFIGSNVSFKNVKYPRAYRKANGYLPTVVEENATIDANACLMPGIVIGKNSTVGAGAIVIKDVSEGGFVVSPPAECICERDTCAECQRRKQKKLKRRLKYAKD</sequence>
<dbReference type="PANTHER" id="PTHR43300">
    <property type="entry name" value="ACETYLTRANSFERASE"/>
    <property type="match status" value="1"/>
</dbReference>
<reference evidence="2" key="1">
    <citation type="journal article" date="2015" name="Nature">
        <title>Complex archaea that bridge the gap between prokaryotes and eukaryotes.</title>
        <authorList>
            <person name="Spang A."/>
            <person name="Saw J.H."/>
            <person name="Jorgensen S.L."/>
            <person name="Zaremba-Niedzwiedzka K."/>
            <person name="Martijn J."/>
            <person name="Lind A.E."/>
            <person name="van Eijk R."/>
            <person name="Schleper C."/>
            <person name="Guy L."/>
            <person name="Ettema T.J."/>
        </authorList>
    </citation>
    <scope>NUCLEOTIDE SEQUENCE</scope>
</reference>
<dbReference type="InterPro" id="IPR050179">
    <property type="entry name" value="Trans_hexapeptide_repeat"/>
</dbReference>